<gene>
    <name evidence="7" type="ORF">Kpol_218p5</name>
</gene>
<keyword evidence="3 5" id="KW-1133">Transmembrane helix</keyword>
<evidence type="ECO:0000256" key="5">
    <source>
        <dbReference type="SAM" id="Phobius"/>
    </source>
</evidence>
<dbReference type="Proteomes" id="UP000000267">
    <property type="component" value="Unassembled WGS sequence"/>
</dbReference>
<evidence type="ECO:0000256" key="2">
    <source>
        <dbReference type="ARBA" id="ARBA00022692"/>
    </source>
</evidence>
<comment type="subcellular location">
    <subcellularLocation>
        <location evidence="1">Membrane</location>
        <topology evidence="1">Multi-pass membrane protein</topology>
    </subcellularLocation>
</comment>
<evidence type="ECO:0000256" key="4">
    <source>
        <dbReference type="ARBA" id="ARBA00023136"/>
    </source>
</evidence>
<reference evidence="7 8" key="1">
    <citation type="journal article" date="2007" name="Proc. Natl. Acad. Sci. U.S.A.">
        <title>Independent sorting-out of thousands of duplicated gene pairs in two yeast species descended from a whole-genome duplication.</title>
        <authorList>
            <person name="Scannell D.R."/>
            <person name="Frank A.C."/>
            <person name="Conant G.C."/>
            <person name="Byrne K.P."/>
            <person name="Woolfit M."/>
            <person name="Wolfe K.H."/>
        </authorList>
    </citation>
    <scope>NUCLEOTIDE SEQUENCE [LARGE SCALE GENOMIC DNA]</scope>
    <source>
        <strain evidence="8">ATCC 22028 / DSM 70294 / BCRC 21397 / CBS 2163 / NBRC 10782 / NRRL Y-8283 / UCD 57-17</strain>
    </source>
</reference>
<dbReference type="GO" id="GO:0140359">
    <property type="term" value="F:ABC-type transporter activity"/>
    <property type="evidence" value="ECO:0007669"/>
    <property type="project" value="InterPro"/>
</dbReference>
<organism evidence="8">
    <name type="scientific">Vanderwaltozyma polyspora (strain ATCC 22028 / DSM 70294 / BCRC 21397 / CBS 2163 / NBRC 10782 / NRRL Y-8283 / UCD 57-17)</name>
    <name type="common">Kluyveromyces polysporus</name>
    <dbReference type="NCBI Taxonomy" id="436907"/>
    <lineage>
        <taxon>Eukaryota</taxon>
        <taxon>Fungi</taxon>
        <taxon>Dikarya</taxon>
        <taxon>Ascomycota</taxon>
        <taxon>Saccharomycotina</taxon>
        <taxon>Saccharomycetes</taxon>
        <taxon>Saccharomycetales</taxon>
        <taxon>Saccharomycetaceae</taxon>
        <taxon>Vanderwaltozyma</taxon>
    </lineage>
</organism>
<keyword evidence="8" id="KW-1185">Reference proteome</keyword>
<dbReference type="STRING" id="436907.A7TTJ1"/>
<sequence length="150" mass="17041">FTMALSFNGVLVSPNQMPRFWIFMYRVSPLTYLIDALLATGVANAKVHCSPYELRQFTPPAGQTCGEYMAPYITMAGTGYLTDVSATDICHFCQFSETNDFLATVSSKYSRRWRNFGIFICFIAINYAFGIFFYWLARVPKSLGKLSKKK</sequence>
<evidence type="ECO:0000313" key="8">
    <source>
        <dbReference type="Proteomes" id="UP000000267"/>
    </source>
</evidence>
<dbReference type="InterPro" id="IPR013525">
    <property type="entry name" value="ABC2_TM"/>
</dbReference>
<dbReference type="GO" id="GO:0016020">
    <property type="term" value="C:membrane"/>
    <property type="evidence" value="ECO:0007669"/>
    <property type="project" value="UniProtKB-SubCell"/>
</dbReference>
<dbReference type="OrthoDB" id="245989at2759"/>
<dbReference type="Pfam" id="PF01061">
    <property type="entry name" value="ABC2_membrane"/>
    <property type="match status" value="1"/>
</dbReference>
<dbReference type="RefSeq" id="XP_001642278.1">
    <property type="nucleotide sequence ID" value="XM_001642228.1"/>
</dbReference>
<keyword evidence="4 5" id="KW-0472">Membrane</keyword>
<evidence type="ECO:0000259" key="6">
    <source>
        <dbReference type="Pfam" id="PF01061"/>
    </source>
</evidence>
<evidence type="ECO:0000313" key="7">
    <source>
        <dbReference type="EMBL" id="EDO14420.1"/>
    </source>
</evidence>
<dbReference type="HOGENOM" id="CLU_082755_1_0_1"/>
<proteinExistence type="predicted"/>
<accession>A7TTJ1</accession>
<keyword evidence="2 5" id="KW-0812">Transmembrane</keyword>
<name>A7TTJ1_VANPO</name>
<feature type="transmembrane region" description="Helical" evidence="5">
    <location>
        <begin position="116"/>
        <end position="137"/>
    </location>
</feature>
<dbReference type="InParanoid" id="A7TTJ1"/>
<dbReference type="OMA" id="NIFYSHR"/>
<dbReference type="GeneID" id="5542408"/>
<feature type="domain" description="ABC-2 type transporter transmembrane" evidence="6">
    <location>
        <begin position="2"/>
        <end position="39"/>
    </location>
</feature>
<evidence type="ECO:0000256" key="3">
    <source>
        <dbReference type="ARBA" id="ARBA00022989"/>
    </source>
</evidence>
<dbReference type="KEGG" id="vpo:Kpol_218p5"/>
<feature type="transmembrane region" description="Helical" evidence="5">
    <location>
        <begin position="20"/>
        <end position="45"/>
    </location>
</feature>
<dbReference type="PhylomeDB" id="A7TTJ1"/>
<evidence type="ECO:0000256" key="1">
    <source>
        <dbReference type="ARBA" id="ARBA00004141"/>
    </source>
</evidence>
<dbReference type="eggNOG" id="KOG0065">
    <property type="taxonomic scope" value="Eukaryota"/>
</dbReference>
<dbReference type="EMBL" id="DS480577">
    <property type="protein sequence ID" value="EDO14420.1"/>
    <property type="molecule type" value="Genomic_DNA"/>
</dbReference>
<protein>
    <recommendedName>
        <fullName evidence="6">ABC-2 type transporter transmembrane domain-containing protein</fullName>
    </recommendedName>
</protein>
<dbReference type="AlphaFoldDB" id="A7TTJ1"/>
<feature type="non-terminal residue" evidence="7">
    <location>
        <position position="1"/>
    </location>
</feature>